<evidence type="ECO:0000313" key="2">
    <source>
        <dbReference type="EMBL" id="CEM24565.1"/>
    </source>
</evidence>
<evidence type="ECO:0000256" key="1">
    <source>
        <dbReference type="SAM" id="MobiDB-lite"/>
    </source>
</evidence>
<dbReference type="EMBL" id="CDMZ01000954">
    <property type="protein sequence ID" value="CEM24565.1"/>
    <property type="molecule type" value="Genomic_DNA"/>
</dbReference>
<dbReference type="VEuPathDB" id="CryptoDB:Cvel_20612"/>
<name>A0A0G4G7J2_9ALVE</name>
<dbReference type="AlphaFoldDB" id="A0A0G4G7J2"/>
<feature type="region of interest" description="Disordered" evidence="1">
    <location>
        <begin position="900"/>
        <end position="923"/>
    </location>
</feature>
<accession>A0A0G4G7J2</accession>
<gene>
    <name evidence="2" type="ORF">Cvel_20612</name>
</gene>
<sequence length="1220" mass="138540">MRTCRKGGLRDKQTMHISIRDSEVHGETLVLFISVPHKGMRKSNEDEKETDRHSHLWTSLQLQFERGLSTAPTAVRMRTKDLQSRNRDPELLEMIELAKPNNQTLKYAPLPKTPQASQYHFWRAISGGKDKVLVVTDKENGLEVLRVKQSPPQAPKEKEGLSAWLTDTLKPWASSPSSSPPLEVQFGDLHPSIVKRTFNSVEYADGLRAKPNFDLAAFEEWQGVSVFKSNPSSPPSPGGNGPKECYRLVFYRYYDLSSGSSEYLSFSDCGSTTGALVWEQNPAFVLSQNQTLFQDMHGFHRFLVLKDTSKGDTVVLLPEKKAVFPSNDEPRRGKDPPFREEKKVAVHAVAAGRVVGPARIGLFPADRKQRLISAYHMLKLGRYDAALNFLLEISNLEKFSEDEGRLASLIFSDKDSVPKGLAIKFLTFLIAYQSRFSHNDRSVFKLCQMGRGAMKAVYAKYLDVHKNLPHRFRLVVSSRAPEDETERDDLMMLFLSPIQELELIDFLGDDDFLHSRRRALWHYLHLPHMAPNRVLSVGKQSVKKLQTKPVSIKTQEMLKEVRAILKGSQEEVMYLYRNVWAFDESWTGEAISGQEFAQKAAVLGALFVRKLGDSVNVDGQVLKQINKFNSFLDKKMSSSTVRIPDEDEELHLHWPLAVQVRDYTRERAPGELPEASEEETLSQYNKVSNPTRSYSRKGGHDLVLPRLSKRELENLRKADDDLVALYAKCFKQGTVSGASGPDTSALLVNSDDDFILMNSKKVAEETESGSKRLEKETAENTFTFLHQSCNRKMLESSLMEQRSSVEDAIRRNEQQLQDDWEVGTMDEHAMAVDVFGLEDEKVDWRGLLPFFLKQSRRVWRARLRHVHINAVSTAVILVFEYAANLRLREDQALDMKRLLPSHGASDSTDTEWEIESDSATPTKPSEPVLMIIQRLMGGGKTFVLGTLLATCKADGFHLSVLVTPQVSQKHYVVVPPATAHTIQNTFVEILHELAHFQFPDAADHSEAAEKKVKTLEASLQHRREVVIELAAILRLFRERGSGVFDEIDVTFDPKTEHNFPLSHKSRPQTEMLDLIVHLYTEAGTDPAIKDLIGVRRRSQVENFELYFNDRVQPALIEAAAKFMVTNTKWEVINRACMTYLVGGLSADQTRQWVIGLQKQLVREEEKMTGGKDIPPAEYEEIRKNLDTQVLFREIVGEADTDLHDLIKLDVYDDEVIERLR</sequence>
<reference evidence="2" key="1">
    <citation type="submission" date="2014-11" db="EMBL/GenBank/DDBJ databases">
        <authorList>
            <person name="Otto D Thomas"/>
            <person name="Naeem Raeece"/>
        </authorList>
    </citation>
    <scope>NUCLEOTIDE SEQUENCE</scope>
</reference>
<dbReference type="PhylomeDB" id="A0A0G4G7J2"/>
<organism evidence="2">
    <name type="scientific">Chromera velia CCMP2878</name>
    <dbReference type="NCBI Taxonomy" id="1169474"/>
    <lineage>
        <taxon>Eukaryota</taxon>
        <taxon>Sar</taxon>
        <taxon>Alveolata</taxon>
        <taxon>Colpodellida</taxon>
        <taxon>Chromeraceae</taxon>
        <taxon>Chromera</taxon>
    </lineage>
</organism>
<proteinExistence type="predicted"/>
<protein>
    <submittedName>
        <fullName evidence="2">Uncharacterized protein</fullName>
    </submittedName>
</protein>